<protein>
    <submittedName>
        <fullName evidence="1">Uncharacterized protein</fullName>
    </submittedName>
</protein>
<organism evidence="1">
    <name type="scientific">Streptomyces sp. NBC_01393</name>
    <dbReference type="NCBI Taxonomy" id="2903851"/>
    <lineage>
        <taxon>Bacteria</taxon>
        <taxon>Bacillati</taxon>
        <taxon>Actinomycetota</taxon>
        <taxon>Actinomycetes</taxon>
        <taxon>Kitasatosporales</taxon>
        <taxon>Streptomycetaceae</taxon>
        <taxon>Streptomyces</taxon>
    </lineage>
</organism>
<evidence type="ECO:0000313" key="1">
    <source>
        <dbReference type="EMBL" id="WTZ13170.1"/>
    </source>
</evidence>
<sequence>MAGTNATWAGNALDFLTGRAVAYTAPRSTYLALLLADPTSAAGDGTYDITTMAEVTTPGYARQQVVWTAPAGSPMTTANNSLLFFGPFTADMTAPAQFAALVTSASGTTGQVIYAWPIDDPLQAATNESLQVAAGSLTLNA</sequence>
<reference evidence="1" key="1">
    <citation type="submission" date="2022-10" db="EMBL/GenBank/DDBJ databases">
        <title>The complete genomes of actinobacterial strains from the NBC collection.</title>
        <authorList>
            <person name="Joergensen T.S."/>
            <person name="Alvarez Arevalo M."/>
            <person name="Sterndorff E.B."/>
            <person name="Faurdal D."/>
            <person name="Vuksanovic O."/>
            <person name="Mourched A.-S."/>
            <person name="Charusanti P."/>
            <person name="Shaw S."/>
            <person name="Blin K."/>
            <person name="Weber T."/>
        </authorList>
    </citation>
    <scope>NUCLEOTIDE SEQUENCE</scope>
    <source>
        <strain evidence="1">NBC_01393</strain>
    </source>
</reference>
<dbReference type="EMBL" id="CP109546">
    <property type="protein sequence ID" value="WTZ13170.1"/>
    <property type="molecule type" value="Genomic_DNA"/>
</dbReference>
<proteinExistence type="predicted"/>
<dbReference type="InterPro" id="IPR056908">
    <property type="entry name" value="Gp80-like"/>
</dbReference>
<dbReference type="AlphaFoldDB" id="A0AAU3I5Q7"/>
<dbReference type="Pfam" id="PF23140">
    <property type="entry name" value="Gp80"/>
    <property type="match status" value="1"/>
</dbReference>
<name>A0AAU3I5Q7_9ACTN</name>
<accession>A0AAU3I5Q7</accession>
<gene>
    <name evidence="1" type="ORF">OG699_37550</name>
</gene>